<reference evidence="3 4" key="1">
    <citation type="journal article" date="2024" name="Microbiology">
        <title>Methylomarinum rosea sp. nov., a novel halophilic methanotrophic bacterium from the hypersaline Lake Elton.</title>
        <authorList>
            <person name="Suleimanov R.Z."/>
            <person name="Oshkin I.Y."/>
            <person name="Danilova O.V."/>
            <person name="Suzina N.E."/>
            <person name="Dedysh S.N."/>
        </authorList>
    </citation>
    <scope>NUCLEOTIDE SEQUENCE [LARGE SCALE GENOMIC DNA]</scope>
    <source>
        <strain evidence="3 4">Ch1-1</strain>
    </source>
</reference>
<dbReference type="EMBL" id="CP157743">
    <property type="protein sequence ID" value="XBS19233.1"/>
    <property type="molecule type" value="Genomic_DNA"/>
</dbReference>
<proteinExistence type="predicted"/>
<gene>
    <name evidence="3" type="ORF">Q9L42_012740</name>
</gene>
<dbReference type="Pfam" id="PF00226">
    <property type="entry name" value="DnaJ"/>
    <property type="match status" value="1"/>
</dbReference>
<evidence type="ECO:0000313" key="4">
    <source>
        <dbReference type="Proteomes" id="UP001225378"/>
    </source>
</evidence>
<evidence type="ECO:0000256" key="1">
    <source>
        <dbReference type="ARBA" id="ARBA00023186"/>
    </source>
</evidence>
<dbReference type="Gene3D" id="1.10.287.110">
    <property type="entry name" value="DnaJ domain"/>
    <property type="match status" value="1"/>
</dbReference>
<evidence type="ECO:0000259" key="2">
    <source>
        <dbReference type="PROSITE" id="PS50076"/>
    </source>
</evidence>
<keyword evidence="1" id="KW-0143">Chaperone</keyword>
<feature type="domain" description="J" evidence="2">
    <location>
        <begin position="3"/>
        <end position="62"/>
    </location>
</feature>
<dbReference type="SUPFAM" id="SSF46565">
    <property type="entry name" value="Chaperone J-domain"/>
    <property type="match status" value="1"/>
</dbReference>
<sequence length="112" mass="12827">MKTPYQILAVSADADDAQIKQAYLHQVKNYPPDRDPENFRRIKQAYEAIKDHHSRLRYELFSLPEADFDALLDQALETAADIRIDPEKLRKLLDAGLDDASLLNTLTDNDQS</sequence>
<dbReference type="AlphaFoldDB" id="A0AAU7NQL3"/>
<dbReference type="RefSeq" id="WP_305908014.1">
    <property type="nucleotide sequence ID" value="NZ_CP157743.1"/>
</dbReference>
<dbReference type="PRINTS" id="PR00625">
    <property type="entry name" value="JDOMAIN"/>
</dbReference>
<accession>A0AAU7NQL3</accession>
<name>A0AAU7NQL3_9GAMM</name>
<dbReference type="SMART" id="SM00271">
    <property type="entry name" value="DnaJ"/>
    <property type="match status" value="1"/>
</dbReference>
<dbReference type="CDD" id="cd06257">
    <property type="entry name" value="DnaJ"/>
    <property type="match status" value="1"/>
</dbReference>
<organism evidence="3 4">
    <name type="scientific">Methylomarinum roseum</name>
    <dbReference type="NCBI Taxonomy" id="3067653"/>
    <lineage>
        <taxon>Bacteria</taxon>
        <taxon>Pseudomonadati</taxon>
        <taxon>Pseudomonadota</taxon>
        <taxon>Gammaproteobacteria</taxon>
        <taxon>Methylococcales</taxon>
        <taxon>Methylococcaceae</taxon>
        <taxon>Methylomarinum</taxon>
    </lineage>
</organism>
<dbReference type="PROSITE" id="PS50076">
    <property type="entry name" value="DNAJ_2"/>
    <property type="match status" value="1"/>
</dbReference>
<dbReference type="InterPro" id="IPR036869">
    <property type="entry name" value="J_dom_sf"/>
</dbReference>
<protein>
    <submittedName>
        <fullName evidence="3">DnaJ domain-containing protein</fullName>
    </submittedName>
</protein>
<dbReference type="KEGG" id="mech:Q9L42_012740"/>
<dbReference type="Proteomes" id="UP001225378">
    <property type="component" value="Chromosome"/>
</dbReference>
<evidence type="ECO:0000313" key="3">
    <source>
        <dbReference type="EMBL" id="XBS19233.1"/>
    </source>
</evidence>
<keyword evidence="4" id="KW-1185">Reference proteome</keyword>
<dbReference type="InterPro" id="IPR001623">
    <property type="entry name" value="DnaJ_domain"/>
</dbReference>